<feature type="region of interest" description="Disordered" evidence="1">
    <location>
        <begin position="80"/>
        <end position="104"/>
    </location>
</feature>
<evidence type="ECO:0000256" key="1">
    <source>
        <dbReference type="SAM" id="MobiDB-lite"/>
    </source>
</evidence>
<dbReference type="EMBL" id="HBKQ01014924">
    <property type="protein sequence ID" value="CAE2225945.1"/>
    <property type="molecule type" value="Transcribed_RNA"/>
</dbReference>
<reference evidence="2" key="1">
    <citation type="submission" date="2021-01" db="EMBL/GenBank/DDBJ databases">
        <authorList>
            <person name="Corre E."/>
            <person name="Pelletier E."/>
            <person name="Niang G."/>
            <person name="Scheremetjew M."/>
            <person name="Finn R."/>
            <person name="Kale V."/>
            <person name="Holt S."/>
            <person name="Cochrane G."/>
            <person name="Meng A."/>
            <person name="Brown T."/>
            <person name="Cohen L."/>
        </authorList>
    </citation>
    <scope>NUCLEOTIDE SEQUENCE</scope>
    <source>
        <strain evidence="2">Isolate 1302-5</strain>
    </source>
</reference>
<feature type="compositionally biased region" description="Basic and acidic residues" evidence="1">
    <location>
        <begin position="90"/>
        <end position="104"/>
    </location>
</feature>
<accession>A0A7S4MJ54</accession>
<feature type="region of interest" description="Disordered" evidence="1">
    <location>
        <begin position="1"/>
        <end position="20"/>
    </location>
</feature>
<evidence type="ECO:0000313" key="2">
    <source>
        <dbReference type="EMBL" id="CAE2225945.1"/>
    </source>
</evidence>
<organism evidence="2">
    <name type="scientific">Odontella aurita</name>
    <dbReference type="NCBI Taxonomy" id="265563"/>
    <lineage>
        <taxon>Eukaryota</taxon>
        <taxon>Sar</taxon>
        <taxon>Stramenopiles</taxon>
        <taxon>Ochrophyta</taxon>
        <taxon>Bacillariophyta</taxon>
        <taxon>Mediophyceae</taxon>
        <taxon>Biddulphiophycidae</taxon>
        <taxon>Eupodiscales</taxon>
        <taxon>Odontellaceae</taxon>
        <taxon>Odontella</taxon>
    </lineage>
</organism>
<gene>
    <name evidence="2" type="ORF">OAUR00152_LOCUS10187</name>
</gene>
<sequence>MLIPSRLIPSMGASKSATQSPSVHCTLTESLGLMVAAIDLSSARLRFTLSAKSPLVVNDGEMKLLSRIFWDRANFCSSKDATMSTPVDPALHERATSPDPDFKL</sequence>
<name>A0A7S4MJ54_9STRA</name>
<dbReference type="AlphaFoldDB" id="A0A7S4MJ54"/>
<protein>
    <submittedName>
        <fullName evidence="2">Uncharacterized protein</fullName>
    </submittedName>
</protein>
<proteinExistence type="predicted"/>